<evidence type="ECO:0000313" key="10">
    <source>
        <dbReference type="Proteomes" id="UP000031561"/>
    </source>
</evidence>
<dbReference type="RefSeq" id="WP_166282859.1">
    <property type="nucleotide sequence ID" value="NZ_JTHE03000083.1"/>
</dbReference>
<dbReference type="GO" id="GO:0005886">
    <property type="term" value="C:plasma membrane"/>
    <property type="evidence" value="ECO:0007669"/>
    <property type="project" value="UniProtKB-SubCell"/>
</dbReference>
<keyword evidence="6 8" id="KW-1133">Transmembrane helix</keyword>
<feature type="transmembrane region" description="Helical" evidence="8">
    <location>
        <begin position="29"/>
        <end position="51"/>
    </location>
</feature>
<dbReference type="InterPro" id="IPR018227">
    <property type="entry name" value="Amino_acid_transport_2"/>
</dbReference>
<feature type="transmembrane region" description="Helical" evidence="8">
    <location>
        <begin position="327"/>
        <end position="347"/>
    </location>
</feature>
<feature type="transmembrane region" description="Helical" evidence="8">
    <location>
        <begin position="121"/>
        <end position="138"/>
    </location>
</feature>
<feature type="transmembrane region" description="Helical" evidence="8">
    <location>
        <begin position="150"/>
        <end position="168"/>
    </location>
</feature>
<name>A0ABD4T6W0_9CYAN</name>
<evidence type="ECO:0000256" key="7">
    <source>
        <dbReference type="ARBA" id="ARBA00023136"/>
    </source>
</evidence>
<proteinExistence type="predicted"/>
<keyword evidence="7 8" id="KW-0472">Membrane</keyword>
<evidence type="ECO:0000256" key="6">
    <source>
        <dbReference type="ARBA" id="ARBA00022989"/>
    </source>
</evidence>
<evidence type="ECO:0000256" key="8">
    <source>
        <dbReference type="SAM" id="Phobius"/>
    </source>
</evidence>
<evidence type="ECO:0000256" key="4">
    <source>
        <dbReference type="ARBA" id="ARBA00022519"/>
    </source>
</evidence>
<reference evidence="9 10" key="1">
    <citation type="journal article" date="2015" name="Genome Announc.">
        <title>Draft Genome Sequence of Filamentous Marine Cyanobacterium Lyngbya confervoides Strain BDU141951.</title>
        <authorList>
            <person name="Chandrababunaidu M.M."/>
            <person name="Sen D."/>
            <person name="Tripathy S."/>
        </authorList>
    </citation>
    <scope>NUCLEOTIDE SEQUENCE [LARGE SCALE GENOMIC DNA]</scope>
    <source>
        <strain evidence="9 10">BDU141951</strain>
    </source>
</reference>
<comment type="caution">
    <text evidence="9">The sequence shown here is derived from an EMBL/GenBank/DDBJ whole genome shotgun (WGS) entry which is preliminary data.</text>
</comment>
<dbReference type="Proteomes" id="UP000031561">
    <property type="component" value="Unassembled WGS sequence"/>
</dbReference>
<gene>
    <name evidence="9" type="ORF">QQ91_0014330</name>
</gene>
<keyword evidence="5 8" id="KW-0812">Transmembrane</keyword>
<feature type="transmembrane region" description="Helical" evidence="8">
    <location>
        <begin position="367"/>
        <end position="387"/>
    </location>
</feature>
<dbReference type="Gene3D" id="1.20.1740.10">
    <property type="entry name" value="Amino acid/polyamine transporter I"/>
    <property type="match status" value="1"/>
</dbReference>
<evidence type="ECO:0000256" key="5">
    <source>
        <dbReference type="ARBA" id="ARBA00022692"/>
    </source>
</evidence>
<keyword evidence="10" id="KW-1185">Reference proteome</keyword>
<protein>
    <recommendedName>
        <fullName evidence="11">Tyrosine transporter</fullName>
    </recommendedName>
</protein>
<sequence length="388" mass="40970">MVSCTALIAGTTVGAGVLALPSVTFSAGIIPSTLLLILIWGYTLVSGLLIAEVNVRLMQRQGSSAGGLLRMIDQFLGRGIAQGATLAFLFLHYALLVAYVSEGGSSLRQILQRSGVGTVPPGAEVFGFTALLGSLVYFASQRWVTRVNNVLVGGVVLSFLGLIGAMATRIHPAHLALQNWWAAVPAVPVMLVALFYHNVIPVVTRQLAGDPDKIRRSLILGSLIPLLMFLIWNGVVLGSVGPEAIALGQDPLDLLRQHLAQGPLGIWVTGFSLFAVTTSFIGVSYGLISVFQDLWSDQFGNETAQDLATNALVFIPPVGFCSLNPDLFIAALSSAGTFSVSTLYGLIPALLAWRSRYGTDDAAAKPWVPGGRWLLGGMMAMALGIVAL</sequence>
<feature type="transmembrane region" description="Helical" evidence="8">
    <location>
        <begin position="80"/>
        <end position="101"/>
    </location>
</feature>
<dbReference type="AlphaFoldDB" id="A0ABD4T6W0"/>
<keyword evidence="2" id="KW-0813">Transport</keyword>
<evidence type="ECO:0000256" key="2">
    <source>
        <dbReference type="ARBA" id="ARBA00022448"/>
    </source>
</evidence>
<dbReference type="Pfam" id="PF03222">
    <property type="entry name" value="Trp_Tyr_perm"/>
    <property type="match status" value="1"/>
</dbReference>
<feature type="transmembrane region" description="Helical" evidence="8">
    <location>
        <begin position="180"/>
        <end position="197"/>
    </location>
</feature>
<dbReference type="EMBL" id="JTHE03000083">
    <property type="protein sequence ID" value="MCM1983997.1"/>
    <property type="molecule type" value="Genomic_DNA"/>
</dbReference>
<keyword evidence="3" id="KW-1003">Cell membrane</keyword>
<evidence type="ECO:0008006" key="11">
    <source>
        <dbReference type="Google" id="ProtNLM"/>
    </source>
</evidence>
<evidence type="ECO:0000256" key="1">
    <source>
        <dbReference type="ARBA" id="ARBA00004429"/>
    </source>
</evidence>
<comment type="subcellular location">
    <subcellularLocation>
        <location evidence="1">Cell inner membrane</location>
        <topology evidence="1">Multi-pass membrane protein</topology>
    </subcellularLocation>
</comment>
<keyword evidence="4" id="KW-0997">Cell inner membrane</keyword>
<accession>A0ABD4T6W0</accession>
<organism evidence="9 10">
    <name type="scientific">Lyngbya confervoides BDU141951</name>
    <dbReference type="NCBI Taxonomy" id="1574623"/>
    <lineage>
        <taxon>Bacteria</taxon>
        <taxon>Bacillati</taxon>
        <taxon>Cyanobacteriota</taxon>
        <taxon>Cyanophyceae</taxon>
        <taxon>Oscillatoriophycideae</taxon>
        <taxon>Oscillatoriales</taxon>
        <taxon>Microcoleaceae</taxon>
        <taxon>Lyngbya</taxon>
    </lineage>
</organism>
<dbReference type="PANTHER" id="PTHR32195:SF26">
    <property type="entry name" value="TRYPTOPHAN OR TYROSINE TRANSPORTER PROTEIN"/>
    <property type="match status" value="1"/>
</dbReference>
<dbReference type="PANTHER" id="PTHR32195">
    <property type="entry name" value="OS07G0662800 PROTEIN"/>
    <property type="match status" value="1"/>
</dbReference>
<feature type="transmembrane region" description="Helical" evidence="8">
    <location>
        <begin position="218"/>
        <end position="240"/>
    </location>
</feature>
<feature type="transmembrane region" description="Helical" evidence="8">
    <location>
        <begin position="264"/>
        <end position="288"/>
    </location>
</feature>
<evidence type="ECO:0000313" key="9">
    <source>
        <dbReference type="EMBL" id="MCM1983997.1"/>
    </source>
</evidence>
<evidence type="ECO:0000256" key="3">
    <source>
        <dbReference type="ARBA" id="ARBA00022475"/>
    </source>
</evidence>